<dbReference type="Pfam" id="PF07963">
    <property type="entry name" value="N_methyl"/>
    <property type="match status" value="1"/>
</dbReference>
<dbReference type="Pfam" id="PF11612">
    <property type="entry name" value="T2SSJ"/>
    <property type="match status" value="1"/>
</dbReference>
<keyword evidence="8 10" id="KW-1133">Transmembrane helix</keyword>
<evidence type="ECO:0000256" key="4">
    <source>
        <dbReference type="ARBA" id="ARBA00022475"/>
    </source>
</evidence>
<evidence type="ECO:0000313" key="11">
    <source>
        <dbReference type="EMBL" id="OWK29461.1"/>
    </source>
</evidence>
<protein>
    <recommendedName>
        <fullName evidence="3">Type II secretion system protein J</fullName>
    </recommendedName>
</protein>
<keyword evidence="12" id="KW-1185">Reference proteome</keyword>
<keyword evidence="4" id="KW-1003">Cell membrane</keyword>
<evidence type="ECO:0000256" key="8">
    <source>
        <dbReference type="ARBA" id="ARBA00022989"/>
    </source>
</evidence>
<organism evidence="11 12">
    <name type="scientific">Sphingomonas dokdonensis</name>
    <dbReference type="NCBI Taxonomy" id="344880"/>
    <lineage>
        <taxon>Bacteria</taxon>
        <taxon>Pseudomonadati</taxon>
        <taxon>Pseudomonadota</taxon>
        <taxon>Alphaproteobacteria</taxon>
        <taxon>Sphingomonadales</taxon>
        <taxon>Sphingomonadaceae</taxon>
        <taxon>Sphingomonas</taxon>
    </lineage>
</organism>
<evidence type="ECO:0000256" key="6">
    <source>
        <dbReference type="ARBA" id="ARBA00022519"/>
    </source>
</evidence>
<keyword evidence="6" id="KW-0997">Cell inner membrane</keyword>
<feature type="transmembrane region" description="Helical" evidence="10">
    <location>
        <begin position="12"/>
        <end position="40"/>
    </location>
</feature>
<evidence type="ECO:0000256" key="7">
    <source>
        <dbReference type="ARBA" id="ARBA00022692"/>
    </source>
</evidence>
<sequence length="214" mass="22525">MRAGLRRRGAATAGFTLVEVMVALMIFGLIASAGVALLAFSVRAQGVTTARLDDLGALARQSSLMAADLAQAVDRPARDERGTRFPAFVGDAASMTFVRAGWSNIDAEPRSTLQKVSYRFADGALQRIAWPMIDGAAALPAATALGSVAGVTMRYRISGAWSERWTGDTGAALPQAVELVIQQRDGMVVRQLFLVGNGAPPKPVQASPELPDGQ</sequence>
<dbReference type="InterPro" id="IPR051621">
    <property type="entry name" value="T2SS_protein_J"/>
</dbReference>
<dbReference type="InterPro" id="IPR045584">
    <property type="entry name" value="Pilin-like"/>
</dbReference>
<evidence type="ECO:0000256" key="1">
    <source>
        <dbReference type="ARBA" id="ARBA00004377"/>
    </source>
</evidence>
<name>A0A245ZI82_9SPHN</name>
<evidence type="ECO:0000256" key="9">
    <source>
        <dbReference type="ARBA" id="ARBA00023136"/>
    </source>
</evidence>
<reference evidence="11 12" key="1">
    <citation type="submission" date="2017-03" db="EMBL/GenBank/DDBJ databases">
        <title>Genome sequence of Sphingomonas dokdonensis DSM 21029.</title>
        <authorList>
            <person name="Poehlein A."/>
            <person name="Wuebbeler J.H."/>
            <person name="Steinbuechel A."/>
            <person name="Daniel R."/>
        </authorList>
    </citation>
    <scope>NUCLEOTIDE SEQUENCE [LARGE SCALE GENOMIC DNA]</scope>
    <source>
        <strain evidence="11 12">DSM 21029</strain>
    </source>
</reference>
<gene>
    <name evidence="11" type="primary">xcpW</name>
    <name evidence="11" type="ORF">SPDO_24500</name>
</gene>
<evidence type="ECO:0000313" key="12">
    <source>
        <dbReference type="Proteomes" id="UP000197290"/>
    </source>
</evidence>
<dbReference type="EMBL" id="NBBI01000004">
    <property type="protein sequence ID" value="OWK29461.1"/>
    <property type="molecule type" value="Genomic_DNA"/>
</dbReference>
<dbReference type="NCBIfam" id="TIGR01711">
    <property type="entry name" value="gspJ"/>
    <property type="match status" value="1"/>
</dbReference>
<evidence type="ECO:0000256" key="5">
    <source>
        <dbReference type="ARBA" id="ARBA00022481"/>
    </source>
</evidence>
<dbReference type="GO" id="GO:0005886">
    <property type="term" value="C:plasma membrane"/>
    <property type="evidence" value="ECO:0007669"/>
    <property type="project" value="UniProtKB-SubCell"/>
</dbReference>
<comment type="caution">
    <text evidence="11">The sequence shown here is derived from an EMBL/GenBank/DDBJ whole genome shotgun (WGS) entry which is preliminary data.</text>
</comment>
<comment type="similarity">
    <text evidence="2">Belongs to the GSP J family.</text>
</comment>
<evidence type="ECO:0000256" key="3">
    <source>
        <dbReference type="ARBA" id="ARBA00021539"/>
    </source>
</evidence>
<dbReference type="Gene3D" id="3.10.610.10">
    <property type="entry name" value="GSPII I/J protein-like"/>
    <property type="match status" value="1"/>
</dbReference>
<dbReference type="InterPro" id="IPR012902">
    <property type="entry name" value="N_methyl_site"/>
</dbReference>
<evidence type="ECO:0000256" key="2">
    <source>
        <dbReference type="ARBA" id="ARBA00011084"/>
    </source>
</evidence>
<dbReference type="PANTHER" id="PTHR39583">
    <property type="entry name" value="TYPE II SECRETION SYSTEM PROTEIN J-RELATED"/>
    <property type="match status" value="1"/>
</dbReference>
<comment type="subcellular location">
    <subcellularLocation>
        <location evidence="1">Cell inner membrane</location>
        <topology evidence="1">Single-pass membrane protein</topology>
    </subcellularLocation>
</comment>
<dbReference type="NCBIfam" id="TIGR02532">
    <property type="entry name" value="IV_pilin_GFxxxE"/>
    <property type="match status" value="1"/>
</dbReference>
<dbReference type="GO" id="GO:0015627">
    <property type="term" value="C:type II protein secretion system complex"/>
    <property type="evidence" value="ECO:0007669"/>
    <property type="project" value="InterPro"/>
</dbReference>
<accession>A0A245ZI82</accession>
<dbReference type="PANTHER" id="PTHR39583:SF2">
    <property type="entry name" value="TYPE II SECRETION SYSTEM PROTEIN J"/>
    <property type="match status" value="1"/>
</dbReference>
<dbReference type="Proteomes" id="UP000197290">
    <property type="component" value="Unassembled WGS sequence"/>
</dbReference>
<keyword evidence="7 10" id="KW-0812">Transmembrane</keyword>
<proteinExistence type="inferred from homology"/>
<dbReference type="RefSeq" id="WP_245829440.1">
    <property type="nucleotide sequence ID" value="NZ_NBBI01000004.1"/>
</dbReference>
<keyword evidence="5" id="KW-0488">Methylation</keyword>
<evidence type="ECO:0000256" key="10">
    <source>
        <dbReference type="SAM" id="Phobius"/>
    </source>
</evidence>
<dbReference type="SUPFAM" id="SSF54523">
    <property type="entry name" value="Pili subunits"/>
    <property type="match status" value="1"/>
</dbReference>
<keyword evidence="9 10" id="KW-0472">Membrane</keyword>
<dbReference type="GO" id="GO:0015628">
    <property type="term" value="P:protein secretion by the type II secretion system"/>
    <property type="evidence" value="ECO:0007669"/>
    <property type="project" value="InterPro"/>
</dbReference>
<dbReference type="PROSITE" id="PS00409">
    <property type="entry name" value="PROKAR_NTER_METHYL"/>
    <property type="match status" value="1"/>
</dbReference>
<dbReference type="InterPro" id="IPR010055">
    <property type="entry name" value="T2SS_protein-GspJ"/>
</dbReference>
<dbReference type="AlphaFoldDB" id="A0A245ZI82"/>